<evidence type="ECO:0000313" key="2">
    <source>
        <dbReference type="EMBL" id="GHD03289.1"/>
    </source>
</evidence>
<reference evidence="2" key="1">
    <citation type="journal article" date="2014" name="Int. J. Syst. Evol. Microbiol.">
        <title>Complete genome sequence of Corynebacterium casei LMG S-19264T (=DSM 44701T), isolated from a smear-ripened cheese.</title>
        <authorList>
            <consortium name="US DOE Joint Genome Institute (JGI-PGF)"/>
            <person name="Walter F."/>
            <person name="Albersmeier A."/>
            <person name="Kalinowski J."/>
            <person name="Ruckert C."/>
        </authorList>
    </citation>
    <scope>NUCLEOTIDE SEQUENCE</scope>
    <source>
        <strain evidence="2">JCM 4637</strain>
    </source>
</reference>
<reference evidence="2" key="2">
    <citation type="submission" date="2020-09" db="EMBL/GenBank/DDBJ databases">
        <authorList>
            <person name="Sun Q."/>
            <person name="Ohkuma M."/>
        </authorList>
    </citation>
    <scope>NUCLEOTIDE SEQUENCE</scope>
    <source>
        <strain evidence="2">JCM 4637</strain>
    </source>
</reference>
<organism evidence="2 3">
    <name type="scientific">Streptomyces finlayi</name>
    <dbReference type="NCBI Taxonomy" id="67296"/>
    <lineage>
        <taxon>Bacteria</taxon>
        <taxon>Bacillati</taxon>
        <taxon>Actinomycetota</taxon>
        <taxon>Actinomycetes</taxon>
        <taxon>Kitasatosporales</taxon>
        <taxon>Streptomycetaceae</taxon>
        <taxon>Streptomyces</taxon>
    </lineage>
</organism>
<dbReference type="PROSITE" id="PS50943">
    <property type="entry name" value="HTH_CROC1"/>
    <property type="match status" value="1"/>
</dbReference>
<dbReference type="SUPFAM" id="SSF47413">
    <property type="entry name" value="lambda repressor-like DNA-binding domains"/>
    <property type="match status" value="1"/>
</dbReference>
<dbReference type="InterPro" id="IPR043917">
    <property type="entry name" value="DUF5753"/>
</dbReference>
<gene>
    <name evidence="2" type="ORF">GCM10010334_50860</name>
</gene>
<feature type="domain" description="HTH cro/C1-type" evidence="1">
    <location>
        <begin position="52"/>
        <end position="106"/>
    </location>
</feature>
<dbReference type="Proteomes" id="UP000638353">
    <property type="component" value="Unassembled WGS sequence"/>
</dbReference>
<dbReference type="SMART" id="SM00530">
    <property type="entry name" value="HTH_XRE"/>
    <property type="match status" value="1"/>
</dbReference>
<accession>A0A918X1C9</accession>
<sequence>MPVNFSVPYGKGWCGAASVTRDTRTLCRAVHLGEVTVHSGERRGSKAFGALLRFHRELGGLSQEALGARIGYSKSQVAMVEKGERRPKRLFVLKAGDALGAQGALLAVAKVEFPDSPDDELPREPSSLDEYLAEEGEAASIRSYQNMVFPGLLQTEEYARAVHRSGSFPTPDDETVEQRVAQRMERKALIHRRPVPDLTFVLEESTLTRPLGGRACLKAQLHHVLDLSELRHVRIQVMPHDLRSHPGLMGCLILLETGDHRHLAYIEGPRTSRFITEQPDLGNLNGTYGVLQSQALTPDASAKLITKVAQEL</sequence>
<dbReference type="GO" id="GO:0003677">
    <property type="term" value="F:DNA binding"/>
    <property type="evidence" value="ECO:0007669"/>
    <property type="project" value="InterPro"/>
</dbReference>
<dbReference type="Pfam" id="PF19054">
    <property type="entry name" value="DUF5753"/>
    <property type="match status" value="1"/>
</dbReference>
<evidence type="ECO:0000259" key="1">
    <source>
        <dbReference type="PROSITE" id="PS50943"/>
    </source>
</evidence>
<name>A0A918X1C9_9ACTN</name>
<dbReference type="EMBL" id="BMVC01000010">
    <property type="protein sequence ID" value="GHD03289.1"/>
    <property type="molecule type" value="Genomic_DNA"/>
</dbReference>
<evidence type="ECO:0000313" key="3">
    <source>
        <dbReference type="Proteomes" id="UP000638353"/>
    </source>
</evidence>
<dbReference type="Gene3D" id="1.10.260.40">
    <property type="entry name" value="lambda repressor-like DNA-binding domains"/>
    <property type="match status" value="1"/>
</dbReference>
<dbReference type="Pfam" id="PF13560">
    <property type="entry name" value="HTH_31"/>
    <property type="match status" value="1"/>
</dbReference>
<dbReference type="CDD" id="cd00093">
    <property type="entry name" value="HTH_XRE"/>
    <property type="match status" value="1"/>
</dbReference>
<protein>
    <submittedName>
        <fullName evidence="2">Transcriptional regulator</fullName>
    </submittedName>
</protein>
<dbReference type="InterPro" id="IPR001387">
    <property type="entry name" value="Cro/C1-type_HTH"/>
</dbReference>
<dbReference type="InterPro" id="IPR010982">
    <property type="entry name" value="Lambda_DNA-bd_dom_sf"/>
</dbReference>
<dbReference type="AlphaFoldDB" id="A0A918X1C9"/>
<proteinExistence type="predicted"/>
<comment type="caution">
    <text evidence="2">The sequence shown here is derived from an EMBL/GenBank/DDBJ whole genome shotgun (WGS) entry which is preliminary data.</text>
</comment>